<keyword evidence="5 7" id="KW-1133">Transmembrane helix</keyword>
<dbReference type="Gene3D" id="1.10.3720.10">
    <property type="entry name" value="MetI-like"/>
    <property type="match status" value="1"/>
</dbReference>
<reference evidence="9 10" key="1">
    <citation type="submission" date="2019-02" db="EMBL/GenBank/DDBJ databases">
        <authorList>
            <person name="Fomenkov A."/>
            <person name="Dubinina G."/>
            <person name="Grabovich M."/>
            <person name="Vincze T."/>
            <person name="Roberts R.J."/>
        </authorList>
    </citation>
    <scope>NUCLEOTIDE SEQUENCE [LARGE SCALE GENOMIC DNA]</scope>
    <source>
        <strain evidence="9 10">P</strain>
    </source>
</reference>
<dbReference type="SUPFAM" id="SSF160964">
    <property type="entry name" value="MalF N-terminal region-like"/>
    <property type="match status" value="1"/>
</dbReference>
<keyword evidence="3" id="KW-1003">Cell membrane</keyword>
<dbReference type="EMBL" id="CP035807">
    <property type="protein sequence ID" value="QEN06301.1"/>
    <property type="molecule type" value="Genomic_DNA"/>
</dbReference>
<name>A0A5C1QFK6_9SPIO</name>
<organism evidence="9 10">
    <name type="scientific">Thiospirochaeta perfilievii</name>
    <dbReference type="NCBI Taxonomy" id="252967"/>
    <lineage>
        <taxon>Bacteria</taxon>
        <taxon>Pseudomonadati</taxon>
        <taxon>Spirochaetota</taxon>
        <taxon>Spirochaetia</taxon>
        <taxon>Spirochaetales</taxon>
        <taxon>Spirochaetaceae</taxon>
        <taxon>Thiospirochaeta</taxon>
    </lineage>
</organism>
<evidence type="ECO:0000256" key="5">
    <source>
        <dbReference type="ARBA" id="ARBA00022989"/>
    </source>
</evidence>
<evidence type="ECO:0000313" key="9">
    <source>
        <dbReference type="EMBL" id="QEN06301.1"/>
    </source>
</evidence>
<dbReference type="GO" id="GO:0055085">
    <property type="term" value="P:transmembrane transport"/>
    <property type="evidence" value="ECO:0007669"/>
    <property type="project" value="InterPro"/>
</dbReference>
<dbReference type="PROSITE" id="PS50928">
    <property type="entry name" value="ABC_TM1"/>
    <property type="match status" value="1"/>
</dbReference>
<dbReference type="PANTHER" id="PTHR43227">
    <property type="entry name" value="BLL4140 PROTEIN"/>
    <property type="match status" value="1"/>
</dbReference>
<sequence length="339" mass="38104">MSFEIVAKSLSQIGITLALILIAFGIVEAVIFLVYNKVLKAGDKALTGMLLAPAVIGLFLLIVIPLIYELVLSFSNMNLHHFKDPSFGITYFFDNIKRVFTTKILKKMTFWPLLFQTVLWTAIQVTFHVVLGLMLALILNSKIRFKELYKGILILPWAMPPVISGLTWRGEFHSEYGFFNIILRRLFGDAAAIPWMTDGFWNFVAMNITNIWMGVPFMMVICLGALQGVPSEYYEAAAMDGAGKGTRLFQITIPLIKPVLAPSVMLGIIWTFNNFNVPYFINQFMLETSDILVTALYRAAFTYNQYGFAAAFALVIFFILFGISIIYMKKTGALKAVGD</sequence>
<evidence type="ECO:0000256" key="1">
    <source>
        <dbReference type="ARBA" id="ARBA00004651"/>
    </source>
</evidence>
<feature type="transmembrane region" description="Helical" evidence="7">
    <location>
        <begin position="118"/>
        <end position="139"/>
    </location>
</feature>
<evidence type="ECO:0000256" key="7">
    <source>
        <dbReference type="RuleBase" id="RU363032"/>
    </source>
</evidence>
<evidence type="ECO:0000256" key="3">
    <source>
        <dbReference type="ARBA" id="ARBA00022475"/>
    </source>
</evidence>
<dbReference type="InterPro" id="IPR050809">
    <property type="entry name" value="UgpAE/MalFG_permease"/>
</dbReference>
<evidence type="ECO:0000256" key="6">
    <source>
        <dbReference type="ARBA" id="ARBA00023136"/>
    </source>
</evidence>
<dbReference type="KEGG" id="sper:EW093_16925"/>
<comment type="subcellular location">
    <subcellularLocation>
        <location evidence="1 7">Cell membrane</location>
        <topology evidence="1 7">Multi-pass membrane protein</topology>
    </subcellularLocation>
</comment>
<reference evidence="9 10" key="2">
    <citation type="submission" date="2019-09" db="EMBL/GenBank/DDBJ databases">
        <title>Complete Genome Sequence and Methylome Analysis of free living Spirochaetas.</title>
        <authorList>
            <person name="Leshcheva N."/>
            <person name="Mikheeva N."/>
        </authorList>
    </citation>
    <scope>NUCLEOTIDE SEQUENCE [LARGE SCALE GENOMIC DNA]</scope>
    <source>
        <strain evidence="9 10">P</strain>
    </source>
</reference>
<dbReference type="SUPFAM" id="SSF161098">
    <property type="entry name" value="MetI-like"/>
    <property type="match status" value="1"/>
</dbReference>
<comment type="similarity">
    <text evidence="7">Belongs to the binding-protein-dependent transport system permease family.</text>
</comment>
<gene>
    <name evidence="9" type="ORF">EW093_16925</name>
</gene>
<feature type="transmembrane region" description="Helical" evidence="7">
    <location>
        <begin position="12"/>
        <end position="35"/>
    </location>
</feature>
<dbReference type="OrthoDB" id="368671at2"/>
<dbReference type="PANTHER" id="PTHR43227:SF7">
    <property type="entry name" value="ARABINOOLIGOSACCHARIDES TRANSPORT SYSTEM PERMEASE PROTEIN ARAP"/>
    <property type="match status" value="1"/>
</dbReference>
<accession>A0A5C1QFK6</accession>
<evidence type="ECO:0000256" key="4">
    <source>
        <dbReference type="ARBA" id="ARBA00022692"/>
    </source>
</evidence>
<feature type="domain" description="ABC transmembrane type-1" evidence="8">
    <location>
        <begin position="114"/>
        <end position="327"/>
    </location>
</feature>
<dbReference type="GO" id="GO:0005886">
    <property type="term" value="C:plasma membrane"/>
    <property type="evidence" value="ECO:0007669"/>
    <property type="project" value="UniProtKB-SubCell"/>
</dbReference>
<feature type="transmembrane region" description="Helical" evidence="7">
    <location>
        <begin position="47"/>
        <end position="68"/>
    </location>
</feature>
<dbReference type="InterPro" id="IPR035906">
    <property type="entry name" value="MetI-like_sf"/>
</dbReference>
<feature type="transmembrane region" description="Helical" evidence="7">
    <location>
        <begin position="306"/>
        <end position="327"/>
    </location>
</feature>
<evidence type="ECO:0000256" key="2">
    <source>
        <dbReference type="ARBA" id="ARBA00022448"/>
    </source>
</evidence>
<dbReference type="InterPro" id="IPR000515">
    <property type="entry name" value="MetI-like"/>
</dbReference>
<feature type="transmembrane region" description="Helical" evidence="7">
    <location>
        <begin position="204"/>
        <end position="226"/>
    </location>
</feature>
<dbReference type="Pfam" id="PF00528">
    <property type="entry name" value="BPD_transp_1"/>
    <property type="match status" value="1"/>
</dbReference>
<dbReference type="Proteomes" id="UP000323824">
    <property type="component" value="Chromosome"/>
</dbReference>
<dbReference type="RefSeq" id="WP_149569527.1">
    <property type="nucleotide sequence ID" value="NZ_CP035807.1"/>
</dbReference>
<feature type="transmembrane region" description="Helical" evidence="7">
    <location>
        <begin position="247"/>
        <end position="272"/>
    </location>
</feature>
<protein>
    <submittedName>
        <fullName evidence="9">Sugar ABC transporter permease</fullName>
    </submittedName>
</protein>
<proteinExistence type="inferred from homology"/>
<evidence type="ECO:0000259" key="8">
    <source>
        <dbReference type="PROSITE" id="PS50928"/>
    </source>
</evidence>
<keyword evidence="4 7" id="KW-0812">Transmembrane</keyword>
<dbReference type="CDD" id="cd06261">
    <property type="entry name" value="TM_PBP2"/>
    <property type="match status" value="1"/>
</dbReference>
<keyword evidence="2 7" id="KW-0813">Transport</keyword>
<dbReference type="AlphaFoldDB" id="A0A5C1QFK6"/>
<keyword evidence="10" id="KW-1185">Reference proteome</keyword>
<evidence type="ECO:0000313" key="10">
    <source>
        <dbReference type="Proteomes" id="UP000323824"/>
    </source>
</evidence>
<keyword evidence="6 7" id="KW-0472">Membrane</keyword>